<organism evidence="2 3">
    <name type="scientific">Ancylobacter defluvii</name>
    <dbReference type="NCBI Taxonomy" id="1282440"/>
    <lineage>
        <taxon>Bacteria</taxon>
        <taxon>Pseudomonadati</taxon>
        <taxon>Pseudomonadota</taxon>
        <taxon>Alphaproteobacteria</taxon>
        <taxon>Hyphomicrobiales</taxon>
        <taxon>Xanthobacteraceae</taxon>
        <taxon>Ancylobacter</taxon>
    </lineage>
</organism>
<dbReference type="SUPFAM" id="SSF53448">
    <property type="entry name" value="Nucleotide-diphospho-sugar transferases"/>
    <property type="match status" value="1"/>
</dbReference>
<dbReference type="Gene3D" id="3.90.550.10">
    <property type="entry name" value="Spore Coat Polysaccharide Biosynthesis Protein SpsA, Chain A"/>
    <property type="match status" value="1"/>
</dbReference>
<dbReference type="InterPro" id="IPR050834">
    <property type="entry name" value="Glycosyltransf_2"/>
</dbReference>
<keyword evidence="3" id="KW-1185">Reference proteome</keyword>
<gene>
    <name evidence="2" type="ORF">GCM10017653_32360</name>
</gene>
<proteinExistence type="predicted"/>
<feature type="domain" description="Glycosyltransferase 2-like" evidence="1">
    <location>
        <begin position="11"/>
        <end position="144"/>
    </location>
</feature>
<dbReference type="Proteomes" id="UP001143330">
    <property type="component" value="Unassembled WGS sequence"/>
</dbReference>
<reference evidence="2" key="1">
    <citation type="journal article" date="2014" name="Int. J. Syst. Evol. Microbiol.">
        <title>Complete genome sequence of Corynebacterium casei LMG S-19264T (=DSM 44701T), isolated from a smear-ripened cheese.</title>
        <authorList>
            <consortium name="US DOE Joint Genome Institute (JGI-PGF)"/>
            <person name="Walter F."/>
            <person name="Albersmeier A."/>
            <person name="Kalinowski J."/>
            <person name="Ruckert C."/>
        </authorList>
    </citation>
    <scope>NUCLEOTIDE SEQUENCE</scope>
    <source>
        <strain evidence="2">VKM B-2789</strain>
    </source>
</reference>
<evidence type="ECO:0000259" key="1">
    <source>
        <dbReference type="Pfam" id="PF00535"/>
    </source>
</evidence>
<dbReference type="Pfam" id="PF00535">
    <property type="entry name" value="Glycos_transf_2"/>
    <property type="match status" value="1"/>
</dbReference>
<name>A0A9W6NC37_9HYPH</name>
<dbReference type="InterPro" id="IPR001173">
    <property type="entry name" value="Glyco_trans_2-like"/>
</dbReference>
<protein>
    <recommendedName>
        <fullName evidence="1">Glycosyltransferase 2-like domain-containing protein</fullName>
    </recommendedName>
</protein>
<evidence type="ECO:0000313" key="2">
    <source>
        <dbReference type="EMBL" id="GLK85166.1"/>
    </source>
</evidence>
<dbReference type="InterPro" id="IPR029044">
    <property type="entry name" value="Nucleotide-diphossugar_trans"/>
</dbReference>
<dbReference type="PANTHER" id="PTHR43685">
    <property type="entry name" value="GLYCOSYLTRANSFERASE"/>
    <property type="match status" value="1"/>
</dbReference>
<comment type="caution">
    <text evidence="2">The sequence shown here is derived from an EMBL/GenBank/DDBJ whole genome shotgun (WGS) entry which is preliminary data.</text>
</comment>
<dbReference type="EMBL" id="BSFM01000014">
    <property type="protein sequence ID" value="GLK85166.1"/>
    <property type="molecule type" value="Genomic_DNA"/>
</dbReference>
<dbReference type="RefSeq" id="WP_213364985.1">
    <property type="nucleotide sequence ID" value="NZ_BSFM01000014.1"/>
</dbReference>
<dbReference type="AlphaFoldDB" id="A0A9W6NC37"/>
<accession>A0A9W6NC37</accession>
<dbReference type="PANTHER" id="PTHR43685:SF2">
    <property type="entry name" value="GLYCOSYLTRANSFERASE 2-LIKE DOMAIN-CONTAINING PROTEIN"/>
    <property type="match status" value="1"/>
</dbReference>
<dbReference type="CDD" id="cd00761">
    <property type="entry name" value="Glyco_tranf_GTA_type"/>
    <property type="match status" value="1"/>
</dbReference>
<reference evidence="2" key="2">
    <citation type="submission" date="2023-01" db="EMBL/GenBank/DDBJ databases">
        <authorList>
            <person name="Sun Q."/>
            <person name="Evtushenko L."/>
        </authorList>
    </citation>
    <scope>NUCLEOTIDE SEQUENCE</scope>
    <source>
        <strain evidence="2">VKM B-2789</strain>
    </source>
</reference>
<sequence length="257" mass="28912">MIDGRNPHGVSICVPNWNHRNYLGRSVGSALRAAEDLNARGVGCQVIVADDFSRDGSQRLLASMALADRLGVIDPILATGNEGLAATRNRAMRNARYKHVCFMDADNELIPENLYHFWRAARDTGAAITYGNLVMHNGERSIGLLSNDFVDERIYDMNYIDAFSLVDADQVEEFGGYYGKHAAAHEDWELLLHLCAEDRLLVFVPLVLGYYHVAPLSMIQTTQFDHSKMRRVYAQRKSGLPLGFDGRRIYHPDIGWL</sequence>
<evidence type="ECO:0000313" key="3">
    <source>
        <dbReference type="Proteomes" id="UP001143330"/>
    </source>
</evidence>